<dbReference type="PANTHER" id="PTHR43877:SF2">
    <property type="entry name" value="AMINOALKYLPHOSPHONATE N-ACETYLTRANSFERASE-RELATED"/>
    <property type="match status" value="1"/>
</dbReference>
<evidence type="ECO:0000259" key="3">
    <source>
        <dbReference type="PROSITE" id="PS51186"/>
    </source>
</evidence>
<keyword evidence="2" id="KW-0012">Acyltransferase</keyword>
<gene>
    <name evidence="4" type="ORF">GCM10007907_25090</name>
</gene>
<organism evidence="4 5">
    <name type="scientific">Chitinimonas prasina</name>
    <dbReference type="NCBI Taxonomy" id="1434937"/>
    <lineage>
        <taxon>Bacteria</taxon>
        <taxon>Pseudomonadati</taxon>
        <taxon>Pseudomonadota</taxon>
        <taxon>Betaproteobacteria</taxon>
        <taxon>Neisseriales</taxon>
        <taxon>Chitinibacteraceae</taxon>
        <taxon>Chitinimonas</taxon>
    </lineage>
</organism>
<sequence>MDNKETSLTPLSPHREGTPLQAATMHTHTIHVFDTLPASPTAQVDQGLDLANIAAAPLQDVRPLACFVQSVDQVTLGGAVGRTWGLCCELQQLWVDPAQRQQGIASALLASFEAQARQRGCQLCYLETFSFQAPGFYQKQGYQVQAELAGFPDGIVKYLMSKALLAS</sequence>
<dbReference type="SUPFAM" id="SSF55729">
    <property type="entry name" value="Acyl-CoA N-acyltransferases (Nat)"/>
    <property type="match status" value="1"/>
</dbReference>
<comment type="caution">
    <text evidence="4">The sequence shown here is derived from an EMBL/GenBank/DDBJ whole genome shotgun (WGS) entry which is preliminary data.</text>
</comment>
<dbReference type="InterPro" id="IPR000182">
    <property type="entry name" value="GNAT_dom"/>
</dbReference>
<keyword evidence="1" id="KW-0808">Transferase</keyword>
<dbReference type="InterPro" id="IPR050832">
    <property type="entry name" value="Bact_Acetyltransf"/>
</dbReference>
<evidence type="ECO:0000313" key="4">
    <source>
        <dbReference type="EMBL" id="GLR13719.1"/>
    </source>
</evidence>
<evidence type="ECO:0000313" key="5">
    <source>
        <dbReference type="Proteomes" id="UP001156706"/>
    </source>
</evidence>
<evidence type="ECO:0000256" key="2">
    <source>
        <dbReference type="ARBA" id="ARBA00023315"/>
    </source>
</evidence>
<dbReference type="Pfam" id="PF13508">
    <property type="entry name" value="Acetyltransf_7"/>
    <property type="match status" value="1"/>
</dbReference>
<reference evidence="5" key="1">
    <citation type="journal article" date="2019" name="Int. J. Syst. Evol. Microbiol.">
        <title>The Global Catalogue of Microorganisms (GCM) 10K type strain sequencing project: providing services to taxonomists for standard genome sequencing and annotation.</title>
        <authorList>
            <consortium name="The Broad Institute Genomics Platform"/>
            <consortium name="The Broad Institute Genome Sequencing Center for Infectious Disease"/>
            <person name="Wu L."/>
            <person name="Ma J."/>
        </authorList>
    </citation>
    <scope>NUCLEOTIDE SEQUENCE [LARGE SCALE GENOMIC DNA]</scope>
    <source>
        <strain evidence="5">NBRC 110044</strain>
    </source>
</reference>
<dbReference type="EMBL" id="BSOG01000002">
    <property type="protein sequence ID" value="GLR13719.1"/>
    <property type="molecule type" value="Genomic_DNA"/>
</dbReference>
<dbReference type="Proteomes" id="UP001156706">
    <property type="component" value="Unassembled WGS sequence"/>
</dbReference>
<keyword evidence="5" id="KW-1185">Reference proteome</keyword>
<proteinExistence type="predicted"/>
<dbReference type="Gene3D" id="3.40.630.30">
    <property type="match status" value="1"/>
</dbReference>
<accession>A0ABQ5YG88</accession>
<name>A0ABQ5YG88_9NEIS</name>
<dbReference type="CDD" id="cd04301">
    <property type="entry name" value="NAT_SF"/>
    <property type="match status" value="1"/>
</dbReference>
<feature type="domain" description="N-acetyltransferase" evidence="3">
    <location>
        <begin position="25"/>
        <end position="165"/>
    </location>
</feature>
<evidence type="ECO:0000256" key="1">
    <source>
        <dbReference type="ARBA" id="ARBA00022679"/>
    </source>
</evidence>
<dbReference type="PANTHER" id="PTHR43877">
    <property type="entry name" value="AMINOALKYLPHOSPHONATE N-ACETYLTRANSFERASE-RELATED-RELATED"/>
    <property type="match status" value="1"/>
</dbReference>
<dbReference type="InterPro" id="IPR016181">
    <property type="entry name" value="Acyl_CoA_acyltransferase"/>
</dbReference>
<protein>
    <recommendedName>
        <fullName evidence="3">N-acetyltransferase domain-containing protein</fullName>
    </recommendedName>
</protein>
<dbReference type="PROSITE" id="PS51186">
    <property type="entry name" value="GNAT"/>
    <property type="match status" value="1"/>
</dbReference>